<dbReference type="PANTHER" id="PTHR31213:SF192">
    <property type="entry name" value="MAJOR ALLERGEN PRU AR 1-LIKE"/>
    <property type="match status" value="1"/>
</dbReference>
<evidence type="ECO:0000313" key="4">
    <source>
        <dbReference type="Proteomes" id="UP001202328"/>
    </source>
</evidence>
<evidence type="ECO:0000313" key="3">
    <source>
        <dbReference type="EMBL" id="KAI3863702.1"/>
    </source>
</evidence>
<dbReference type="GO" id="GO:0004864">
    <property type="term" value="F:protein phosphatase inhibitor activity"/>
    <property type="evidence" value="ECO:0007669"/>
    <property type="project" value="InterPro"/>
</dbReference>
<dbReference type="Pfam" id="PF00407">
    <property type="entry name" value="Bet_v_1"/>
    <property type="match status" value="1"/>
</dbReference>
<dbReference type="CDD" id="cd07816">
    <property type="entry name" value="Bet_v1-like"/>
    <property type="match status" value="1"/>
</dbReference>
<dbReference type="Gene3D" id="3.30.530.20">
    <property type="match status" value="1"/>
</dbReference>
<dbReference type="GO" id="GO:0006952">
    <property type="term" value="P:defense response"/>
    <property type="evidence" value="ECO:0007669"/>
    <property type="project" value="InterPro"/>
</dbReference>
<dbReference type="GO" id="GO:0005634">
    <property type="term" value="C:nucleus"/>
    <property type="evidence" value="ECO:0007669"/>
    <property type="project" value="TreeGrafter"/>
</dbReference>
<dbReference type="GO" id="GO:0038023">
    <property type="term" value="F:signaling receptor activity"/>
    <property type="evidence" value="ECO:0007669"/>
    <property type="project" value="InterPro"/>
</dbReference>
<dbReference type="AlphaFoldDB" id="A0AAD4S6W3"/>
<dbReference type="SUPFAM" id="SSF55961">
    <property type="entry name" value="Bet v1-like"/>
    <property type="match status" value="1"/>
</dbReference>
<name>A0AAD4S6W3_9MAGN</name>
<evidence type="ECO:0000256" key="1">
    <source>
        <dbReference type="ARBA" id="ARBA00009744"/>
    </source>
</evidence>
<comment type="caution">
    <text evidence="3">The sequence shown here is derived from an EMBL/GenBank/DDBJ whole genome shotgun (WGS) entry which is preliminary data.</text>
</comment>
<feature type="domain" description="Bet v I/Major latex protein" evidence="2">
    <location>
        <begin position="5"/>
        <end position="120"/>
    </location>
</feature>
<protein>
    <recommendedName>
        <fullName evidence="2">Bet v I/Major latex protein domain-containing protein</fullName>
    </recommendedName>
</protein>
<keyword evidence="4" id="KW-1185">Reference proteome</keyword>
<dbReference type="GO" id="GO:0009738">
    <property type="term" value="P:abscisic acid-activated signaling pathway"/>
    <property type="evidence" value="ECO:0007669"/>
    <property type="project" value="InterPro"/>
</dbReference>
<dbReference type="InterPro" id="IPR024949">
    <property type="entry name" value="Bet_v_I_allergen"/>
</dbReference>
<evidence type="ECO:0000259" key="2">
    <source>
        <dbReference type="Pfam" id="PF00407"/>
    </source>
</evidence>
<accession>A0AAD4S6W3</accession>
<dbReference type="InterPro" id="IPR050279">
    <property type="entry name" value="Plant_def-hormone_signal"/>
</dbReference>
<proteinExistence type="inferred from homology"/>
<reference evidence="3" key="1">
    <citation type="submission" date="2022-04" db="EMBL/GenBank/DDBJ databases">
        <title>A functionally conserved STORR gene fusion in Papaver species that diverged 16.8 million years ago.</title>
        <authorList>
            <person name="Catania T."/>
        </authorList>
    </citation>
    <scope>NUCLEOTIDE SEQUENCE</scope>
    <source>
        <strain evidence="3">S-188037</strain>
    </source>
</reference>
<dbReference type="FunFam" id="3.30.530.20:FF:000007">
    <property type="entry name" value="Major pollen allergen Bet v 1-A"/>
    <property type="match status" value="1"/>
</dbReference>
<comment type="similarity">
    <text evidence="1">Belongs to the BetVI family.</text>
</comment>
<dbReference type="InterPro" id="IPR023393">
    <property type="entry name" value="START-like_dom_sf"/>
</dbReference>
<organism evidence="3 4">
    <name type="scientific">Papaver atlanticum</name>
    <dbReference type="NCBI Taxonomy" id="357466"/>
    <lineage>
        <taxon>Eukaryota</taxon>
        <taxon>Viridiplantae</taxon>
        <taxon>Streptophyta</taxon>
        <taxon>Embryophyta</taxon>
        <taxon>Tracheophyta</taxon>
        <taxon>Spermatophyta</taxon>
        <taxon>Magnoliopsida</taxon>
        <taxon>Ranunculales</taxon>
        <taxon>Papaveraceae</taxon>
        <taxon>Papaveroideae</taxon>
        <taxon>Papaver</taxon>
    </lineage>
</organism>
<sequence length="159" mass="17603">MAGYTFNEEFTCAVAPHRLFHGLYLDGHNLMPKIMPEVKSVDFISGDGGPGSIQQVNFIDGYPVKHIKNRLDFEDKETCAIKYTGVECDAYGDQIDCVAHEVKFDATPDGGSICKIKSTFIPKGNAVIGEELLKAGREGYMEKFPVFIAHLTENPHLYA</sequence>
<dbReference type="EMBL" id="JAJJMB010014022">
    <property type="protein sequence ID" value="KAI3863702.1"/>
    <property type="molecule type" value="Genomic_DNA"/>
</dbReference>
<dbReference type="PRINTS" id="PR00634">
    <property type="entry name" value="BETALLERGEN"/>
</dbReference>
<dbReference type="Proteomes" id="UP001202328">
    <property type="component" value="Unassembled WGS sequence"/>
</dbReference>
<gene>
    <name evidence="3" type="ORF">MKW98_031294</name>
</gene>
<dbReference type="PANTHER" id="PTHR31213">
    <property type="entry name" value="OS08G0374000 PROTEIN-RELATED"/>
    <property type="match status" value="1"/>
</dbReference>
<dbReference type="InterPro" id="IPR000916">
    <property type="entry name" value="Bet_v_I/MLP"/>
</dbReference>
<dbReference type="GO" id="GO:0005737">
    <property type="term" value="C:cytoplasm"/>
    <property type="evidence" value="ECO:0007669"/>
    <property type="project" value="TreeGrafter"/>
</dbReference>
<dbReference type="GO" id="GO:0010427">
    <property type="term" value="F:abscisic acid binding"/>
    <property type="evidence" value="ECO:0007669"/>
    <property type="project" value="InterPro"/>
</dbReference>